<dbReference type="GO" id="GO:0005856">
    <property type="term" value="C:cytoskeleton"/>
    <property type="evidence" value="ECO:0007669"/>
    <property type="project" value="UniProtKB-SubCell"/>
</dbReference>
<dbReference type="PANTHER" id="PTHR46321">
    <property type="entry name" value="KIF1-BINDING PROTEIN"/>
    <property type="match status" value="1"/>
</dbReference>
<reference evidence="7" key="1">
    <citation type="submission" date="2021-01" db="EMBL/GenBank/DDBJ databases">
        <authorList>
            <person name="Corre E."/>
            <person name="Pelletier E."/>
            <person name="Niang G."/>
            <person name="Scheremetjew M."/>
            <person name="Finn R."/>
            <person name="Kale V."/>
            <person name="Holt S."/>
            <person name="Cochrane G."/>
            <person name="Meng A."/>
            <person name="Brown T."/>
            <person name="Cohen L."/>
        </authorList>
    </citation>
    <scope>NUCLEOTIDE SEQUENCE</scope>
    <source>
        <strain evidence="7">CCMP1510</strain>
    </source>
</reference>
<comment type="similarity">
    <text evidence="2">Belongs to the KIF-binding protein family.</text>
</comment>
<accession>A0A7S3JNX2</accession>
<dbReference type="Pfam" id="PF12309">
    <property type="entry name" value="KBP_C"/>
    <property type="match status" value="1"/>
</dbReference>
<proteinExistence type="inferred from homology"/>
<evidence type="ECO:0000256" key="1">
    <source>
        <dbReference type="ARBA" id="ARBA00004245"/>
    </source>
</evidence>
<protein>
    <recommendedName>
        <fullName evidence="3">KIF-binding protein</fullName>
    </recommendedName>
</protein>
<evidence type="ECO:0000256" key="5">
    <source>
        <dbReference type="ARBA" id="ARBA00023212"/>
    </source>
</evidence>
<dbReference type="InterPro" id="IPR022083">
    <property type="entry name" value="KBP"/>
</dbReference>
<evidence type="ECO:0000313" key="7">
    <source>
        <dbReference type="EMBL" id="CAE0360104.1"/>
    </source>
</evidence>
<dbReference type="EMBL" id="HBIJ01001116">
    <property type="protein sequence ID" value="CAE0360104.1"/>
    <property type="molecule type" value="Transcribed_RNA"/>
</dbReference>
<dbReference type="InterPro" id="IPR011990">
    <property type="entry name" value="TPR-like_helical_dom_sf"/>
</dbReference>
<keyword evidence="5" id="KW-0206">Cytoskeleton</keyword>
<dbReference type="PANTHER" id="PTHR46321:SF1">
    <property type="entry name" value="KIF-BINDING PROTEIN"/>
    <property type="match status" value="1"/>
</dbReference>
<evidence type="ECO:0000256" key="6">
    <source>
        <dbReference type="SAM" id="MobiDB-lite"/>
    </source>
</evidence>
<evidence type="ECO:0000256" key="4">
    <source>
        <dbReference type="ARBA" id="ARBA00022490"/>
    </source>
</evidence>
<feature type="region of interest" description="Disordered" evidence="6">
    <location>
        <begin position="562"/>
        <end position="598"/>
    </location>
</feature>
<comment type="subcellular location">
    <subcellularLocation>
        <location evidence="1">Cytoplasm</location>
        <location evidence="1">Cytoskeleton</location>
    </subcellularLocation>
</comment>
<keyword evidence="4" id="KW-0963">Cytoplasm</keyword>
<organism evidence="7">
    <name type="scientific">Aureoumbra lagunensis</name>
    <dbReference type="NCBI Taxonomy" id="44058"/>
    <lineage>
        <taxon>Eukaryota</taxon>
        <taxon>Sar</taxon>
        <taxon>Stramenopiles</taxon>
        <taxon>Ochrophyta</taxon>
        <taxon>Pelagophyceae</taxon>
        <taxon>Pelagomonadales</taxon>
        <taxon>Aureoumbra</taxon>
    </lineage>
</organism>
<evidence type="ECO:0000256" key="3">
    <source>
        <dbReference type="ARBA" id="ARBA00016840"/>
    </source>
</evidence>
<name>A0A7S3JNX2_9STRA</name>
<gene>
    <name evidence="7" type="ORF">ALAG00032_LOCUS833</name>
</gene>
<dbReference type="AlphaFoldDB" id="A0A7S3JNX2"/>
<dbReference type="SUPFAM" id="SSF48452">
    <property type="entry name" value="TPR-like"/>
    <property type="match status" value="1"/>
</dbReference>
<evidence type="ECO:0000256" key="2">
    <source>
        <dbReference type="ARBA" id="ARBA00010305"/>
    </source>
</evidence>
<sequence>MSTGNENDESERNSKILDLFQIADALGSIESPEKEPYKQQYAARTALEKALSYVKGGDQVCIEHSIIRSRVEARLGCIANEVEEPHVAENLLSRALSILIPDSETIENHADNESGTNLKNFEILAAARGDKECAIDVARALHQSALLWDSRDESFRAQRFLEVSLSLCQAESLNDLETEALYFLAQIHGKLGNADKSAHYCRETLERQVKEIHLNEFEWTKNALGISAYYAAKHRYSAAMSCLCAAKIILFSSATNSEEKMKIHADIHLAIGKLLLGLLDEKSNNQQDKDDDALLFAVRQRKLIQTIDTTSLETIFKKSFIEQFRLAKSSFESAAQYYVLDGFVTEHIEIARDLSQLYAVLVNEENETKRQIALQQRRIDLLEPLRTKINAKIFADLRAVLAFEIGDIASNMLDLKAKRVNDPQCNSIKAKNNACIRLRDLALSAYDDFATCCLTSHEKEKENKPDPAFVLDQDEALVFLKSRFYAARVQGRVFADKEPVTLLKLSLKRYTETVEIAKRIIHQRKFFQDSTHSFHQELAICEDMIELLPHKIQHAQNSGSILDETLLPPAPPPSSSSSSSSNTATSYPGGKTPIQFPA</sequence>